<organism evidence="3 4">
    <name type="scientific">Nocardioides flavescens</name>
    <dbReference type="NCBI Taxonomy" id="2691959"/>
    <lineage>
        <taxon>Bacteria</taxon>
        <taxon>Bacillati</taxon>
        <taxon>Actinomycetota</taxon>
        <taxon>Actinomycetes</taxon>
        <taxon>Propionibacteriales</taxon>
        <taxon>Nocardioidaceae</taxon>
        <taxon>Nocardioides</taxon>
    </lineage>
</organism>
<keyword evidence="1 3" id="KW-0378">Hydrolase</keyword>
<dbReference type="Gene3D" id="3.40.50.1820">
    <property type="entry name" value="alpha/beta hydrolase"/>
    <property type="match status" value="1"/>
</dbReference>
<dbReference type="EMBL" id="WUEK01000003">
    <property type="protein sequence ID" value="MXG89294.1"/>
    <property type="molecule type" value="Genomic_DNA"/>
</dbReference>
<evidence type="ECO:0000313" key="4">
    <source>
        <dbReference type="Proteomes" id="UP000473325"/>
    </source>
</evidence>
<proteinExistence type="predicted"/>
<evidence type="ECO:0000313" key="3">
    <source>
        <dbReference type="EMBL" id="MXG89294.1"/>
    </source>
</evidence>
<evidence type="ECO:0000259" key="2">
    <source>
        <dbReference type="Pfam" id="PF20434"/>
    </source>
</evidence>
<sequence>MHPATLPVTTTTDLVYAEVAGHALTLDLHRPDTAEPVPVVAYFHGGAWAVGDKAEGAAERLAALAAYGVAVVSANYRLVPSGATHPAQLHDAKAVIRWIRARGHDHDLATDRVAAWGASAGAYLATMLGLTAGDPDLEGEVGDAAEASSAVDAVVDWFGQSDLVENARRSGLETAILAPPVEPPLFGIGSVDDDPNRVRAASPLSHVGPSAPPFLISHGDRDRVTPMTESRALHDALVRAGVESTLVVVGGAGHEGAAFDASSHLAMTAAFLRAHL</sequence>
<comment type="caution">
    <text evidence="3">The sequence shown here is derived from an EMBL/GenBank/DDBJ whole genome shotgun (WGS) entry which is preliminary data.</text>
</comment>
<dbReference type="InterPro" id="IPR049492">
    <property type="entry name" value="BD-FAE-like_dom"/>
</dbReference>
<name>A0A6L7F241_9ACTN</name>
<gene>
    <name evidence="3" type="ORF">GRQ65_07000</name>
</gene>
<dbReference type="AlphaFoldDB" id="A0A6L7F241"/>
<protein>
    <submittedName>
        <fullName evidence="3">Alpha/beta hydrolase fold domain-containing protein</fullName>
    </submittedName>
</protein>
<dbReference type="SUPFAM" id="SSF53474">
    <property type="entry name" value="alpha/beta-Hydrolases"/>
    <property type="match status" value="1"/>
</dbReference>
<dbReference type="Proteomes" id="UP000473325">
    <property type="component" value="Unassembled WGS sequence"/>
</dbReference>
<reference evidence="3 4" key="1">
    <citation type="submission" date="2019-12" db="EMBL/GenBank/DDBJ databases">
        <authorList>
            <person name="Kun Z."/>
        </authorList>
    </citation>
    <scope>NUCLEOTIDE SEQUENCE [LARGE SCALE GENOMIC DNA]</scope>
    <source>
        <strain evidence="3 4">YIM 123512</strain>
    </source>
</reference>
<keyword evidence="4" id="KW-1185">Reference proteome</keyword>
<dbReference type="InterPro" id="IPR029058">
    <property type="entry name" value="AB_hydrolase_fold"/>
</dbReference>
<dbReference type="InterPro" id="IPR050300">
    <property type="entry name" value="GDXG_lipolytic_enzyme"/>
</dbReference>
<dbReference type="GO" id="GO:0016787">
    <property type="term" value="F:hydrolase activity"/>
    <property type="evidence" value="ECO:0007669"/>
    <property type="project" value="UniProtKB-KW"/>
</dbReference>
<evidence type="ECO:0000256" key="1">
    <source>
        <dbReference type="ARBA" id="ARBA00022801"/>
    </source>
</evidence>
<feature type="domain" description="BD-FAE-like" evidence="2">
    <location>
        <begin position="26"/>
        <end position="237"/>
    </location>
</feature>
<dbReference type="PANTHER" id="PTHR48081:SF13">
    <property type="entry name" value="ALPHA_BETA HYDROLASE"/>
    <property type="match status" value="1"/>
</dbReference>
<dbReference type="PANTHER" id="PTHR48081">
    <property type="entry name" value="AB HYDROLASE SUPERFAMILY PROTEIN C4A8.06C"/>
    <property type="match status" value="1"/>
</dbReference>
<dbReference type="RefSeq" id="WP_160876513.1">
    <property type="nucleotide sequence ID" value="NZ_WUEK01000003.1"/>
</dbReference>
<accession>A0A6L7F241</accession>
<dbReference type="Pfam" id="PF20434">
    <property type="entry name" value="BD-FAE"/>
    <property type="match status" value="1"/>
</dbReference>